<accession>A0A0E0DCZ5</accession>
<name>A0A0E0DCZ5_9ORYZ</name>
<evidence type="ECO:0000313" key="2">
    <source>
        <dbReference type="EnsemblPlants" id="OMERI04G08340.1"/>
    </source>
</evidence>
<dbReference type="HOGENOM" id="CLU_1654958_0_0_1"/>
<feature type="region of interest" description="Disordered" evidence="1">
    <location>
        <begin position="1"/>
        <end position="57"/>
    </location>
</feature>
<evidence type="ECO:0000256" key="1">
    <source>
        <dbReference type="SAM" id="MobiDB-lite"/>
    </source>
</evidence>
<proteinExistence type="predicted"/>
<reference evidence="2" key="2">
    <citation type="submission" date="2018-05" db="EMBL/GenBank/DDBJ databases">
        <title>OmerRS3 (Oryza meridionalis Reference Sequence Version 3).</title>
        <authorList>
            <person name="Zhang J."/>
            <person name="Kudrna D."/>
            <person name="Lee S."/>
            <person name="Talag J."/>
            <person name="Welchert J."/>
            <person name="Wing R.A."/>
        </authorList>
    </citation>
    <scope>NUCLEOTIDE SEQUENCE [LARGE SCALE GENOMIC DNA]</scope>
    <source>
        <strain evidence="2">cv. OR44</strain>
    </source>
</reference>
<protein>
    <submittedName>
        <fullName evidence="2">Uncharacterized protein</fullName>
    </submittedName>
</protein>
<feature type="region of interest" description="Disordered" evidence="1">
    <location>
        <begin position="84"/>
        <end position="108"/>
    </location>
</feature>
<feature type="compositionally biased region" description="Basic and acidic residues" evidence="1">
    <location>
        <begin position="84"/>
        <end position="96"/>
    </location>
</feature>
<dbReference type="Gramene" id="OMERI04G08340.1">
    <property type="protein sequence ID" value="OMERI04G08340.1"/>
    <property type="gene ID" value="OMERI04G08340"/>
</dbReference>
<feature type="compositionally biased region" description="Basic and acidic residues" evidence="1">
    <location>
        <begin position="25"/>
        <end position="35"/>
    </location>
</feature>
<reference evidence="2" key="1">
    <citation type="submission" date="2015-04" db="UniProtKB">
        <authorList>
            <consortium name="EnsemblPlants"/>
        </authorList>
    </citation>
    <scope>IDENTIFICATION</scope>
</reference>
<dbReference type="EnsemblPlants" id="OMERI04G08340.1">
    <property type="protein sequence ID" value="OMERI04G08340.1"/>
    <property type="gene ID" value="OMERI04G08340"/>
</dbReference>
<organism evidence="2">
    <name type="scientific">Oryza meridionalis</name>
    <dbReference type="NCBI Taxonomy" id="40149"/>
    <lineage>
        <taxon>Eukaryota</taxon>
        <taxon>Viridiplantae</taxon>
        <taxon>Streptophyta</taxon>
        <taxon>Embryophyta</taxon>
        <taxon>Tracheophyta</taxon>
        <taxon>Spermatophyta</taxon>
        <taxon>Magnoliopsida</taxon>
        <taxon>Liliopsida</taxon>
        <taxon>Poales</taxon>
        <taxon>Poaceae</taxon>
        <taxon>BOP clade</taxon>
        <taxon>Oryzoideae</taxon>
        <taxon>Oryzeae</taxon>
        <taxon>Oryzinae</taxon>
        <taxon>Oryza</taxon>
    </lineage>
</organism>
<dbReference type="Proteomes" id="UP000008021">
    <property type="component" value="Chromosome 4"/>
</dbReference>
<dbReference type="AlphaFoldDB" id="A0A0E0DCZ5"/>
<sequence length="160" mass="17279">MAGTDPPRLATDLASPASAAGGGTGRRDCSVRKETAGTMAARPGKGGRGSTPSGRIRPDLVRALSGWWRRVLSGGRHQRVCWGEQRRQEDVRRGAEQRGASGDTERCGQRWRRWAAGSVRRREVRPAASGGATSGRCTVEVRRGPCGVATVIWTDDLSWR</sequence>
<keyword evidence="3" id="KW-1185">Reference proteome</keyword>
<evidence type="ECO:0000313" key="3">
    <source>
        <dbReference type="Proteomes" id="UP000008021"/>
    </source>
</evidence>